<proteinExistence type="predicted"/>
<evidence type="ECO:0000313" key="2">
    <source>
        <dbReference type="EMBL" id="SMO37556.1"/>
    </source>
</evidence>
<feature type="signal peptide" evidence="1">
    <location>
        <begin position="1"/>
        <end position="24"/>
    </location>
</feature>
<dbReference type="Gene3D" id="2.40.160.20">
    <property type="match status" value="1"/>
</dbReference>
<keyword evidence="1" id="KW-0732">Signal</keyword>
<keyword evidence="3" id="KW-1185">Reference proteome</keyword>
<dbReference type="InterPro" id="IPR011250">
    <property type="entry name" value="OMP/PagP_B-barrel"/>
</dbReference>
<evidence type="ECO:0000313" key="3">
    <source>
        <dbReference type="Proteomes" id="UP000317593"/>
    </source>
</evidence>
<organism evidence="2 3">
    <name type="scientific">Fodinibius sediminis</name>
    <dbReference type="NCBI Taxonomy" id="1214077"/>
    <lineage>
        <taxon>Bacteria</taxon>
        <taxon>Pseudomonadati</taxon>
        <taxon>Balneolota</taxon>
        <taxon>Balneolia</taxon>
        <taxon>Balneolales</taxon>
        <taxon>Balneolaceae</taxon>
        <taxon>Fodinibius</taxon>
    </lineage>
</organism>
<dbReference type="OrthoDB" id="1163183at2"/>
<name>A0A521ARZ3_9BACT</name>
<dbReference type="EMBL" id="FXTH01000001">
    <property type="protein sequence ID" value="SMO37556.1"/>
    <property type="molecule type" value="Genomic_DNA"/>
</dbReference>
<sequence>MKKLTFLTVMLFCGAMLATKSARAQEITAGGGVGYGSQSENLNFHVNMYYRLPELPVRVGADVGYSVPEKNAQSRVDQIEGNINSHLMAVDNDMLSLYGLTGLNIMHSRFKYEPAGAASISDSNTNLGVNVGAGAELDIGFGRTYGEAKYIIGREDVSQLVLGVGVRLSL</sequence>
<gene>
    <name evidence="2" type="ORF">SAMN06265218_101330</name>
</gene>
<dbReference type="Proteomes" id="UP000317593">
    <property type="component" value="Unassembled WGS sequence"/>
</dbReference>
<dbReference type="SUPFAM" id="SSF56925">
    <property type="entry name" value="OMPA-like"/>
    <property type="match status" value="1"/>
</dbReference>
<feature type="chain" id="PRO_5022189935" evidence="1">
    <location>
        <begin position="25"/>
        <end position="170"/>
    </location>
</feature>
<reference evidence="2 3" key="1">
    <citation type="submission" date="2017-05" db="EMBL/GenBank/DDBJ databases">
        <authorList>
            <person name="Varghese N."/>
            <person name="Submissions S."/>
        </authorList>
    </citation>
    <scope>NUCLEOTIDE SEQUENCE [LARGE SCALE GENOMIC DNA]</scope>
    <source>
        <strain evidence="2 3">DSM 21194</strain>
    </source>
</reference>
<protein>
    <submittedName>
        <fullName evidence="2">Outer membrane protein beta-barrel domain-containing protein</fullName>
    </submittedName>
</protein>
<accession>A0A521ARZ3</accession>
<dbReference type="AlphaFoldDB" id="A0A521ARZ3"/>
<dbReference type="RefSeq" id="WP_142712785.1">
    <property type="nucleotide sequence ID" value="NZ_FXTH01000001.1"/>
</dbReference>
<evidence type="ECO:0000256" key="1">
    <source>
        <dbReference type="SAM" id="SignalP"/>
    </source>
</evidence>